<dbReference type="RefSeq" id="WP_093857266.1">
    <property type="nucleotide sequence ID" value="NZ_BJVZ01000004.1"/>
</dbReference>
<accession>A0A1H0DG20</accession>
<reference evidence="2 3" key="1">
    <citation type="submission" date="2016-10" db="EMBL/GenBank/DDBJ databases">
        <authorList>
            <person name="de Groot N.N."/>
        </authorList>
    </citation>
    <scope>NUCLEOTIDE SEQUENCE [LARGE SCALE GENOMIC DNA]</scope>
    <source>
        <strain evidence="2 3">CGMCC 1.3442</strain>
    </source>
</reference>
<evidence type="ECO:0000313" key="3">
    <source>
        <dbReference type="Proteomes" id="UP000199334"/>
    </source>
</evidence>
<proteinExistence type="predicted"/>
<evidence type="ECO:0000313" key="2">
    <source>
        <dbReference type="EMBL" id="SDN69207.1"/>
    </source>
</evidence>
<dbReference type="Pfam" id="PF20275">
    <property type="entry name" value="CTD10"/>
    <property type="match status" value="1"/>
</dbReference>
<protein>
    <recommendedName>
        <fullName evidence="1">ABC-three component systems C-terminal domain-containing protein</fullName>
    </recommendedName>
</protein>
<dbReference type="AlphaFoldDB" id="A0A1H0DG20"/>
<organism evidence="2 3">
    <name type="scientific">Tenuibacillus multivorans</name>
    <dbReference type="NCBI Taxonomy" id="237069"/>
    <lineage>
        <taxon>Bacteria</taxon>
        <taxon>Bacillati</taxon>
        <taxon>Bacillota</taxon>
        <taxon>Bacilli</taxon>
        <taxon>Bacillales</taxon>
        <taxon>Bacillaceae</taxon>
        <taxon>Tenuibacillus</taxon>
    </lineage>
</organism>
<sequence>MGIKNQGDDNFNNSGNNNDFRKYEKHYHNQPRSLNRSYLFDFCIEFSKKDLSPENEYDISITSNIEDKMDFNDLDLFKDFFIGCSHYIEDVETILEDIPNRELLIKNINSIYKNTKKFKQWDDKDHLCHLVFESLYEKLSTNVRSYDMIEEEAVEAIYAIMYYAFTKCKILDPII</sequence>
<name>A0A1H0DG20_9BACI</name>
<dbReference type="STRING" id="237069.SAMN05216498_2861"/>
<gene>
    <name evidence="2" type="ORF">SAMN05216498_2861</name>
</gene>
<dbReference type="EMBL" id="FNIG01000007">
    <property type="protein sequence ID" value="SDN69207.1"/>
    <property type="molecule type" value="Genomic_DNA"/>
</dbReference>
<dbReference type="Proteomes" id="UP000199334">
    <property type="component" value="Unassembled WGS sequence"/>
</dbReference>
<keyword evidence="3" id="KW-1185">Reference proteome</keyword>
<feature type="domain" description="ABC-three component systems C-terminal" evidence="1">
    <location>
        <begin position="64"/>
        <end position="171"/>
    </location>
</feature>
<dbReference type="InterPro" id="IPR046919">
    <property type="entry name" value="ABC-3C_CTD10"/>
</dbReference>
<dbReference type="OrthoDB" id="2964887at2"/>
<evidence type="ECO:0000259" key="1">
    <source>
        <dbReference type="Pfam" id="PF20275"/>
    </source>
</evidence>